<dbReference type="EMBL" id="QGNW01000783">
    <property type="protein sequence ID" value="RVW62194.1"/>
    <property type="molecule type" value="Genomic_DNA"/>
</dbReference>
<dbReference type="AlphaFoldDB" id="A0A438FQF6"/>
<sequence length="191" mass="20854">MGGGATRRPMGLSNHTWTANRKHSLRLAYGMNAVIPTEIGLPTIRTETTKKDDANAELGRNLDWADEVRESTAIRMADYQQRASAHYNRKQTLPLAPLFALPGATANPSSASFQSKPPSGVASPPPQPGHLILCLVQAGRPLTPPGSLPQPNPPEELHCPLERWINWLRPPPVSSVADLSLFLRRDAKAFM</sequence>
<reference evidence="2 3" key="1">
    <citation type="journal article" date="2018" name="PLoS Genet.">
        <title>Population sequencing reveals clonal diversity and ancestral inbreeding in the grapevine cultivar Chardonnay.</title>
        <authorList>
            <person name="Roach M.J."/>
            <person name="Johnson D.L."/>
            <person name="Bohlmann J."/>
            <person name="van Vuuren H.J."/>
            <person name="Jones S.J."/>
            <person name="Pretorius I.S."/>
            <person name="Schmidt S.A."/>
            <person name="Borneman A.R."/>
        </authorList>
    </citation>
    <scope>NUCLEOTIDE SEQUENCE [LARGE SCALE GENOMIC DNA]</scope>
    <source>
        <strain evidence="3">cv. Chardonnay</strain>
        <tissue evidence="2">Leaf</tissue>
    </source>
</reference>
<dbReference type="Proteomes" id="UP000288805">
    <property type="component" value="Unassembled WGS sequence"/>
</dbReference>
<feature type="region of interest" description="Disordered" evidence="1">
    <location>
        <begin position="106"/>
        <end position="128"/>
    </location>
</feature>
<comment type="caution">
    <text evidence="2">The sequence shown here is derived from an EMBL/GenBank/DDBJ whole genome shotgun (WGS) entry which is preliminary data.</text>
</comment>
<evidence type="ECO:0000313" key="2">
    <source>
        <dbReference type="EMBL" id="RVW62194.1"/>
    </source>
</evidence>
<evidence type="ECO:0000313" key="3">
    <source>
        <dbReference type="Proteomes" id="UP000288805"/>
    </source>
</evidence>
<proteinExistence type="predicted"/>
<accession>A0A438FQF6</accession>
<organism evidence="2 3">
    <name type="scientific">Vitis vinifera</name>
    <name type="common">Grape</name>
    <dbReference type="NCBI Taxonomy" id="29760"/>
    <lineage>
        <taxon>Eukaryota</taxon>
        <taxon>Viridiplantae</taxon>
        <taxon>Streptophyta</taxon>
        <taxon>Embryophyta</taxon>
        <taxon>Tracheophyta</taxon>
        <taxon>Spermatophyta</taxon>
        <taxon>Magnoliopsida</taxon>
        <taxon>eudicotyledons</taxon>
        <taxon>Gunneridae</taxon>
        <taxon>Pentapetalae</taxon>
        <taxon>rosids</taxon>
        <taxon>Vitales</taxon>
        <taxon>Vitaceae</taxon>
        <taxon>Viteae</taxon>
        <taxon>Vitis</taxon>
    </lineage>
</organism>
<evidence type="ECO:0000256" key="1">
    <source>
        <dbReference type="SAM" id="MobiDB-lite"/>
    </source>
</evidence>
<protein>
    <submittedName>
        <fullName evidence="2">Uncharacterized protein</fullName>
    </submittedName>
</protein>
<gene>
    <name evidence="2" type="ORF">CK203_064421</name>
</gene>
<name>A0A438FQF6_VITVI</name>